<reference evidence="2 3" key="1">
    <citation type="submission" date="2016-10" db="EMBL/GenBank/DDBJ databases">
        <authorList>
            <person name="de Groot N.N."/>
        </authorList>
    </citation>
    <scope>NUCLEOTIDE SEQUENCE [LARGE SCALE GENOMIC DNA]</scope>
    <source>
        <strain evidence="2 3">CGMCC 4.2023</strain>
    </source>
</reference>
<gene>
    <name evidence="2" type="ORF">SAMN05216223_116158</name>
</gene>
<feature type="signal peptide" evidence="1">
    <location>
        <begin position="1"/>
        <end position="23"/>
    </location>
</feature>
<accession>A0A1H6DMF7</accession>
<evidence type="ECO:0000256" key="1">
    <source>
        <dbReference type="SAM" id="SignalP"/>
    </source>
</evidence>
<evidence type="ECO:0000313" key="3">
    <source>
        <dbReference type="Proteomes" id="UP000236754"/>
    </source>
</evidence>
<keyword evidence="1" id="KW-0732">Signal</keyword>
<feature type="chain" id="PRO_5039339078" description="Secreted protein" evidence="1">
    <location>
        <begin position="24"/>
        <end position="126"/>
    </location>
</feature>
<protein>
    <recommendedName>
        <fullName evidence="4">Secreted protein</fullName>
    </recommendedName>
</protein>
<dbReference type="AlphaFoldDB" id="A0A1H6DMF7"/>
<name>A0A1H6DMF7_9ACTN</name>
<evidence type="ECO:0008006" key="4">
    <source>
        <dbReference type="Google" id="ProtNLM"/>
    </source>
</evidence>
<organism evidence="2 3">
    <name type="scientific">Actinacidiphila yanglinensis</name>
    <dbReference type="NCBI Taxonomy" id="310779"/>
    <lineage>
        <taxon>Bacteria</taxon>
        <taxon>Bacillati</taxon>
        <taxon>Actinomycetota</taxon>
        <taxon>Actinomycetes</taxon>
        <taxon>Kitasatosporales</taxon>
        <taxon>Streptomycetaceae</taxon>
        <taxon>Actinacidiphila</taxon>
    </lineage>
</organism>
<dbReference type="Proteomes" id="UP000236754">
    <property type="component" value="Unassembled WGS sequence"/>
</dbReference>
<keyword evidence="3" id="KW-1185">Reference proteome</keyword>
<evidence type="ECO:0000313" key="2">
    <source>
        <dbReference type="EMBL" id="SEG85886.1"/>
    </source>
</evidence>
<dbReference type="EMBL" id="FNVU01000016">
    <property type="protein sequence ID" value="SEG85886.1"/>
    <property type="molecule type" value="Genomic_DNA"/>
</dbReference>
<sequence length="126" mass="13249">MRTRRSLPLAGALVVLVVGTALNAPAAAASGGVCNPGCSANVEFKSDGEILTVHDYSPDGLSAVAEFDTHRDGSISYFFNSNSYEGPPAVFNLDLPEGTLVRYRACLSHAGSGVYTNCSDWYNDVA</sequence>
<proteinExistence type="predicted"/>